<dbReference type="EMBL" id="JBFBMH010000020">
    <property type="protein sequence ID" value="MEW1975980.1"/>
    <property type="molecule type" value="Genomic_DNA"/>
</dbReference>
<evidence type="ECO:0000313" key="1">
    <source>
        <dbReference type="EMBL" id="MEW1975980.1"/>
    </source>
</evidence>
<evidence type="ECO:0000313" key="2">
    <source>
        <dbReference type="Proteomes" id="UP001553715"/>
    </source>
</evidence>
<gene>
    <name evidence="1" type="ORF">AB0301_13020</name>
</gene>
<sequence>MAGQVLVRAGLVCGAAAAGREDAGGRLCRDKRGVLVLVHTNPLEQGAVQDAAFRRFALAVEVAEIGEDADDLVEASTGAGVGGREAVEPVRGRVEARADAILFALEQVQRDRVGIVGLDELEPFSFELVALVGQQDAFVVAGGFELVEHLMQHRPDVRCLILGEPVAAVCGFDAFFEAAGQNRGAGAAVLLPTPASAREVLVAVTLLVPRPFDHEFGAA</sequence>
<organism evidence="1 2">
    <name type="scientific">Microbacterium profundi</name>
    <dbReference type="NCBI Taxonomy" id="450380"/>
    <lineage>
        <taxon>Bacteria</taxon>
        <taxon>Bacillati</taxon>
        <taxon>Actinomycetota</taxon>
        <taxon>Actinomycetes</taxon>
        <taxon>Micrococcales</taxon>
        <taxon>Microbacteriaceae</taxon>
        <taxon>Microbacterium</taxon>
    </lineage>
</organism>
<dbReference type="RefSeq" id="WP_366233150.1">
    <property type="nucleotide sequence ID" value="NZ_JBFBMH010000020.1"/>
</dbReference>
<dbReference type="Proteomes" id="UP001553715">
    <property type="component" value="Unassembled WGS sequence"/>
</dbReference>
<name>A0ABV3LKQ7_9MICO</name>
<keyword evidence="2" id="KW-1185">Reference proteome</keyword>
<proteinExistence type="predicted"/>
<reference evidence="1 2" key="1">
    <citation type="submission" date="2024-06" db="EMBL/GenBank/DDBJ databases">
        <title>The Natural Products Discovery Center: Release of the First 8490 Sequenced Strains for Exploring Actinobacteria Biosynthetic Diversity.</title>
        <authorList>
            <person name="Kalkreuter E."/>
            <person name="Kautsar S.A."/>
            <person name="Yang D."/>
            <person name="Bader C.D."/>
            <person name="Teijaro C.N."/>
            <person name="Fluegel L."/>
            <person name="Davis C.M."/>
            <person name="Simpson J.R."/>
            <person name="Lauterbach L."/>
            <person name="Steele A.D."/>
            <person name="Gui C."/>
            <person name="Meng S."/>
            <person name="Li G."/>
            <person name="Viehrig K."/>
            <person name="Ye F."/>
            <person name="Su P."/>
            <person name="Kiefer A.F."/>
            <person name="Nichols A."/>
            <person name="Cepeda A.J."/>
            <person name="Yan W."/>
            <person name="Fan B."/>
            <person name="Jiang Y."/>
            <person name="Adhikari A."/>
            <person name="Zheng C.-J."/>
            <person name="Schuster L."/>
            <person name="Cowan T.M."/>
            <person name="Smanski M.J."/>
            <person name="Chevrette M.G."/>
            <person name="De Carvalho L.P.S."/>
            <person name="Shen B."/>
        </authorList>
    </citation>
    <scope>NUCLEOTIDE SEQUENCE [LARGE SCALE GENOMIC DNA]</scope>
    <source>
        <strain evidence="1 2">NPDC077434</strain>
    </source>
</reference>
<accession>A0ABV3LKQ7</accession>
<comment type="caution">
    <text evidence="1">The sequence shown here is derived from an EMBL/GenBank/DDBJ whole genome shotgun (WGS) entry which is preliminary data.</text>
</comment>
<protein>
    <submittedName>
        <fullName evidence="1">Uncharacterized protein</fullName>
    </submittedName>
</protein>